<dbReference type="SUPFAM" id="SSF53335">
    <property type="entry name" value="S-adenosyl-L-methionine-dependent methyltransferases"/>
    <property type="match status" value="1"/>
</dbReference>
<protein>
    <recommendedName>
        <fullName evidence="7">Ribosomal RNA small subunit methyltransferase A</fullName>
        <ecNumber evidence="7">2.1.1.182</ecNumber>
    </recommendedName>
    <alternativeName>
        <fullName evidence="7">16S rRNA (adenine(1518)-N(6)/adenine(1519)-N(6))-dimethyltransferase</fullName>
    </alternativeName>
    <alternativeName>
        <fullName evidence="7">16S rRNA dimethyladenosine transferase</fullName>
    </alternativeName>
    <alternativeName>
        <fullName evidence="7">16S rRNA dimethylase</fullName>
    </alternativeName>
    <alternativeName>
        <fullName evidence="7">S-adenosylmethionine-6-N', N'-adenosyl(rRNA) dimethyltransferase</fullName>
    </alternativeName>
</protein>
<evidence type="ECO:0000256" key="1">
    <source>
        <dbReference type="ARBA" id="ARBA00022490"/>
    </source>
</evidence>
<dbReference type="HAMAP" id="MF_00607">
    <property type="entry name" value="16SrRNA_methyltr_A"/>
    <property type="match status" value="1"/>
</dbReference>
<name>A0A1T4N8H6_9FIRM</name>
<evidence type="ECO:0000259" key="9">
    <source>
        <dbReference type="SMART" id="SM00650"/>
    </source>
</evidence>
<accession>A0A1T4N8H6</accession>
<dbReference type="STRING" id="142842.SAMN02745118_01735"/>
<dbReference type="CDD" id="cd02440">
    <property type="entry name" value="AdoMet_MTases"/>
    <property type="match status" value="1"/>
</dbReference>
<dbReference type="InterPro" id="IPR001737">
    <property type="entry name" value="KsgA/Erm"/>
</dbReference>
<keyword evidence="6 7" id="KW-0694">RNA-binding</keyword>
<keyword evidence="3 7" id="KW-0489">Methyltransferase</keyword>
<dbReference type="Gene3D" id="1.10.8.100">
    <property type="entry name" value="Ribosomal RNA adenine dimethylase-like, domain 2"/>
    <property type="match status" value="1"/>
</dbReference>
<dbReference type="InterPro" id="IPR020598">
    <property type="entry name" value="rRNA_Ade_methylase_Trfase_N"/>
</dbReference>
<comment type="catalytic activity">
    <reaction evidence="7">
        <text>adenosine(1518)/adenosine(1519) in 16S rRNA + 4 S-adenosyl-L-methionine = N(6)-dimethyladenosine(1518)/N(6)-dimethyladenosine(1519) in 16S rRNA + 4 S-adenosyl-L-homocysteine + 4 H(+)</text>
        <dbReference type="Rhea" id="RHEA:19609"/>
        <dbReference type="Rhea" id="RHEA-COMP:10232"/>
        <dbReference type="Rhea" id="RHEA-COMP:10233"/>
        <dbReference type="ChEBI" id="CHEBI:15378"/>
        <dbReference type="ChEBI" id="CHEBI:57856"/>
        <dbReference type="ChEBI" id="CHEBI:59789"/>
        <dbReference type="ChEBI" id="CHEBI:74411"/>
        <dbReference type="ChEBI" id="CHEBI:74493"/>
        <dbReference type="EC" id="2.1.1.182"/>
    </reaction>
</comment>
<dbReference type="InterPro" id="IPR020596">
    <property type="entry name" value="rRNA_Ade_Mease_Trfase_CS"/>
</dbReference>
<evidence type="ECO:0000256" key="7">
    <source>
        <dbReference type="HAMAP-Rule" id="MF_00607"/>
    </source>
</evidence>
<dbReference type="PANTHER" id="PTHR11727">
    <property type="entry name" value="DIMETHYLADENOSINE TRANSFERASE"/>
    <property type="match status" value="1"/>
</dbReference>
<dbReference type="InterPro" id="IPR011530">
    <property type="entry name" value="rRNA_adenine_dimethylase"/>
</dbReference>
<feature type="binding site" evidence="7 8">
    <location>
        <position position="29"/>
    </location>
    <ligand>
        <name>S-adenosyl-L-methionine</name>
        <dbReference type="ChEBI" id="CHEBI:59789"/>
    </ligand>
</feature>
<keyword evidence="11" id="KW-1185">Reference proteome</keyword>
<evidence type="ECO:0000256" key="6">
    <source>
        <dbReference type="ARBA" id="ARBA00022884"/>
    </source>
</evidence>
<feature type="domain" description="Ribosomal RNA adenine methylase transferase N-terminal" evidence="9">
    <location>
        <begin position="36"/>
        <end position="211"/>
    </location>
</feature>
<feature type="binding site" evidence="7 8">
    <location>
        <position position="125"/>
    </location>
    <ligand>
        <name>S-adenosyl-L-methionine</name>
        <dbReference type="ChEBI" id="CHEBI:59789"/>
    </ligand>
</feature>
<sequence>MKKRIASPSVTKEILDKNGIRLKKSLGQNFLVDRNIIDQIISGARLSKDEHVIEIGPGIGSLTQRLAEEAEKVWAIELDDKLISILPETLNDYDNIKYIHADALEYDFEELLTDLNDKKVKVVANLPYYVTTPIIMRLLEERLDLDRVVVMVQKEVAERLVATPEDGKSYGSPSLTVQYYSEPNIETIVPRTVFMPRPKVDSAVISMDIRKEPPVEVEDEDLFFSVIKAAFQLRRKTIRNSLSKATNVNLDRDLVDEALEEVGIESRRRGEKLDIKKFATLSNTLFKLLN</sequence>
<dbReference type="Proteomes" id="UP000190625">
    <property type="component" value="Unassembled WGS sequence"/>
</dbReference>
<dbReference type="EC" id="2.1.1.182" evidence="7"/>
<reference evidence="11" key="1">
    <citation type="submission" date="2017-02" db="EMBL/GenBank/DDBJ databases">
        <authorList>
            <person name="Varghese N."/>
            <person name="Submissions S."/>
        </authorList>
    </citation>
    <scope>NUCLEOTIDE SEQUENCE [LARGE SCALE GENOMIC DNA]</scope>
    <source>
        <strain evidence="11">ATCC BAA-73</strain>
    </source>
</reference>
<dbReference type="InterPro" id="IPR029063">
    <property type="entry name" value="SAM-dependent_MTases_sf"/>
</dbReference>
<feature type="binding site" evidence="7 8">
    <location>
        <position position="56"/>
    </location>
    <ligand>
        <name>S-adenosyl-L-methionine</name>
        <dbReference type="ChEBI" id="CHEBI:59789"/>
    </ligand>
</feature>
<dbReference type="SMART" id="SM00650">
    <property type="entry name" value="rADc"/>
    <property type="match status" value="1"/>
</dbReference>
<gene>
    <name evidence="7" type="primary">rsmA</name>
    <name evidence="7" type="synonym">ksgA</name>
    <name evidence="10" type="ORF">SAMN02745118_01735</name>
</gene>
<dbReference type="PROSITE" id="PS01131">
    <property type="entry name" value="RRNA_A_DIMETH"/>
    <property type="match status" value="1"/>
</dbReference>
<keyword evidence="2 7" id="KW-0698">rRNA processing</keyword>
<comment type="similarity">
    <text evidence="7">Belongs to the class I-like SAM-binding methyltransferase superfamily. rRNA adenine N(6)-methyltransferase family. RsmA subfamily.</text>
</comment>
<feature type="binding site" evidence="7 8">
    <location>
        <position position="31"/>
    </location>
    <ligand>
        <name>S-adenosyl-L-methionine</name>
        <dbReference type="ChEBI" id="CHEBI:59789"/>
    </ligand>
</feature>
<keyword evidence="1 7" id="KW-0963">Cytoplasm</keyword>
<dbReference type="Pfam" id="PF00398">
    <property type="entry name" value="RrnaAD"/>
    <property type="match status" value="1"/>
</dbReference>
<dbReference type="GO" id="GO:0003723">
    <property type="term" value="F:RNA binding"/>
    <property type="evidence" value="ECO:0007669"/>
    <property type="project" value="UniProtKB-UniRule"/>
</dbReference>
<evidence type="ECO:0000256" key="5">
    <source>
        <dbReference type="ARBA" id="ARBA00022691"/>
    </source>
</evidence>
<feature type="binding site" evidence="7 8">
    <location>
        <position position="77"/>
    </location>
    <ligand>
        <name>S-adenosyl-L-methionine</name>
        <dbReference type="ChEBI" id="CHEBI:59789"/>
    </ligand>
</feature>
<dbReference type="PROSITE" id="PS51689">
    <property type="entry name" value="SAM_RNA_A_N6_MT"/>
    <property type="match status" value="1"/>
</dbReference>
<dbReference type="InterPro" id="IPR023165">
    <property type="entry name" value="rRNA_Ade_diMease-like_C"/>
</dbReference>
<dbReference type="RefSeq" id="WP_078810199.1">
    <property type="nucleotide sequence ID" value="NZ_FUWM01000013.1"/>
</dbReference>
<keyword evidence="5 7" id="KW-0949">S-adenosyl-L-methionine</keyword>
<dbReference type="GO" id="GO:0052908">
    <property type="term" value="F:16S rRNA (adenine(1518)-N(6)/adenine(1519)-N(6))-dimethyltransferase activity"/>
    <property type="evidence" value="ECO:0007669"/>
    <property type="project" value="UniProtKB-EC"/>
</dbReference>
<evidence type="ECO:0000256" key="3">
    <source>
        <dbReference type="ARBA" id="ARBA00022603"/>
    </source>
</evidence>
<proteinExistence type="inferred from homology"/>
<dbReference type="FunFam" id="3.40.50.150:FF:000023">
    <property type="entry name" value="Ribosomal RNA small subunit methyltransferase A"/>
    <property type="match status" value="1"/>
</dbReference>
<comment type="function">
    <text evidence="7">Specifically dimethylates two adjacent adenosines (A1518 and A1519) in the loop of a conserved hairpin near the 3'-end of 16S rRNA in the 30S particle. May play a critical role in biogenesis of 30S subunits.</text>
</comment>
<evidence type="ECO:0000313" key="10">
    <source>
        <dbReference type="EMBL" id="SJZ75511.1"/>
    </source>
</evidence>
<dbReference type="OrthoDB" id="9814755at2"/>
<evidence type="ECO:0000256" key="2">
    <source>
        <dbReference type="ARBA" id="ARBA00022552"/>
    </source>
</evidence>
<dbReference type="EMBL" id="FUWM01000013">
    <property type="protein sequence ID" value="SJZ75511.1"/>
    <property type="molecule type" value="Genomic_DNA"/>
</dbReference>
<comment type="subcellular location">
    <subcellularLocation>
        <location evidence="7">Cytoplasm</location>
    </subcellularLocation>
</comment>
<evidence type="ECO:0000256" key="4">
    <source>
        <dbReference type="ARBA" id="ARBA00022679"/>
    </source>
</evidence>
<evidence type="ECO:0000313" key="11">
    <source>
        <dbReference type="Proteomes" id="UP000190625"/>
    </source>
</evidence>
<keyword evidence="4 7" id="KW-0808">Transferase</keyword>
<dbReference type="AlphaFoldDB" id="A0A1T4N8H6"/>
<evidence type="ECO:0000256" key="8">
    <source>
        <dbReference type="PROSITE-ProRule" id="PRU01026"/>
    </source>
</evidence>
<dbReference type="GO" id="GO:0005829">
    <property type="term" value="C:cytosol"/>
    <property type="evidence" value="ECO:0007669"/>
    <property type="project" value="TreeGrafter"/>
</dbReference>
<organism evidence="10 11">
    <name type="scientific">Selenihalanaerobacter shriftii</name>
    <dbReference type="NCBI Taxonomy" id="142842"/>
    <lineage>
        <taxon>Bacteria</taxon>
        <taxon>Bacillati</taxon>
        <taxon>Bacillota</taxon>
        <taxon>Clostridia</taxon>
        <taxon>Halanaerobiales</taxon>
        <taxon>Halobacteroidaceae</taxon>
        <taxon>Selenihalanaerobacter</taxon>
    </lineage>
</organism>
<dbReference type="FunFam" id="1.10.8.100:FF:000001">
    <property type="entry name" value="Ribosomal RNA small subunit methyltransferase A"/>
    <property type="match status" value="1"/>
</dbReference>
<dbReference type="NCBIfam" id="TIGR00755">
    <property type="entry name" value="ksgA"/>
    <property type="match status" value="1"/>
</dbReference>
<feature type="binding site" evidence="7 8">
    <location>
        <position position="102"/>
    </location>
    <ligand>
        <name>S-adenosyl-L-methionine</name>
        <dbReference type="ChEBI" id="CHEBI:59789"/>
    </ligand>
</feature>
<dbReference type="PANTHER" id="PTHR11727:SF7">
    <property type="entry name" value="DIMETHYLADENOSINE TRANSFERASE-RELATED"/>
    <property type="match status" value="1"/>
</dbReference>
<dbReference type="Gene3D" id="3.40.50.150">
    <property type="entry name" value="Vaccinia Virus protein VP39"/>
    <property type="match status" value="1"/>
</dbReference>